<gene>
    <name evidence="1" type="ORF">S01H1_46308</name>
</gene>
<evidence type="ECO:0000313" key="1">
    <source>
        <dbReference type="EMBL" id="GAG06904.1"/>
    </source>
</evidence>
<comment type="caution">
    <text evidence="1">The sequence shown here is derived from an EMBL/GenBank/DDBJ whole genome shotgun (WGS) entry which is preliminary data.</text>
</comment>
<dbReference type="EMBL" id="BARS01029648">
    <property type="protein sequence ID" value="GAG06904.1"/>
    <property type="molecule type" value="Genomic_DNA"/>
</dbReference>
<reference evidence="1" key="1">
    <citation type="journal article" date="2014" name="Front. Microbiol.">
        <title>High frequency of phylogenetically diverse reductive dehalogenase-homologous genes in deep subseafloor sedimentary metagenomes.</title>
        <authorList>
            <person name="Kawai M."/>
            <person name="Futagami T."/>
            <person name="Toyoda A."/>
            <person name="Takaki Y."/>
            <person name="Nishi S."/>
            <person name="Hori S."/>
            <person name="Arai W."/>
            <person name="Tsubouchi T."/>
            <person name="Morono Y."/>
            <person name="Uchiyama I."/>
            <person name="Ito T."/>
            <person name="Fujiyama A."/>
            <person name="Inagaki F."/>
            <person name="Takami H."/>
        </authorList>
    </citation>
    <scope>NUCLEOTIDE SEQUENCE</scope>
    <source>
        <strain evidence="1">Expedition CK06-06</strain>
    </source>
</reference>
<dbReference type="InterPro" id="IPR011990">
    <property type="entry name" value="TPR-like_helical_dom_sf"/>
</dbReference>
<dbReference type="AlphaFoldDB" id="X0UMA6"/>
<organism evidence="1">
    <name type="scientific">marine sediment metagenome</name>
    <dbReference type="NCBI Taxonomy" id="412755"/>
    <lineage>
        <taxon>unclassified sequences</taxon>
        <taxon>metagenomes</taxon>
        <taxon>ecological metagenomes</taxon>
    </lineage>
</organism>
<dbReference type="Pfam" id="PF13424">
    <property type="entry name" value="TPR_12"/>
    <property type="match status" value="1"/>
</dbReference>
<name>X0UMA6_9ZZZZ</name>
<proteinExistence type="predicted"/>
<dbReference type="SUPFAM" id="SSF48452">
    <property type="entry name" value="TPR-like"/>
    <property type="match status" value="1"/>
</dbReference>
<feature type="non-terminal residue" evidence="1">
    <location>
        <position position="1"/>
    </location>
</feature>
<accession>X0UMA6</accession>
<dbReference type="Gene3D" id="1.25.40.10">
    <property type="entry name" value="Tetratricopeptide repeat domain"/>
    <property type="match status" value="1"/>
</dbReference>
<protein>
    <submittedName>
        <fullName evidence="1">Uncharacterized protein</fullName>
    </submittedName>
</protein>
<sequence length="162" mass="17843">GYVHLQLGNWQRAADAFREAHDLIGDSEVVDVFMSSLPYYAESVLHLGQLGEADSLLKSALKLSRETGSRHYEAVSHRVLGQLLASRSDFGGAADAYDKAIVMAEETVSHLELGRIHYYRAVMRTRSGEVELGQQDTTMAQKIFSECQAARDLEKANALLSG</sequence>